<dbReference type="InterPro" id="IPR025110">
    <property type="entry name" value="AMP-bd_C"/>
</dbReference>
<dbReference type="PROSITE" id="PS00455">
    <property type="entry name" value="AMP_BINDING"/>
    <property type="match status" value="1"/>
</dbReference>
<name>A0A445JND2_GLYSO</name>
<dbReference type="Gene3D" id="3.40.50.12780">
    <property type="entry name" value="N-terminal domain of ligase-like"/>
    <property type="match status" value="1"/>
</dbReference>
<dbReference type="InterPro" id="IPR045851">
    <property type="entry name" value="AMP-bd_C_sf"/>
</dbReference>
<evidence type="ECO:0000256" key="5">
    <source>
        <dbReference type="SAM" id="Phobius"/>
    </source>
</evidence>
<protein>
    <submittedName>
        <fullName evidence="8">4-coumarate--CoA ligase-like 1</fullName>
    </submittedName>
</protein>
<evidence type="ECO:0000256" key="3">
    <source>
        <dbReference type="ARBA" id="ARBA00022741"/>
    </source>
</evidence>
<keyword evidence="9" id="KW-1185">Reference proteome</keyword>
<dbReference type="Gene3D" id="3.30.300.30">
    <property type="match status" value="1"/>
</dbReference>
<dbReference type="GO" id="GO:0004467">
    <property type="term" value="F:long-chain fatty acid-CoA ligase activity"/>
    <property type="evidence" value="ECO:0007669"/>
    <property type="project" value="TreeGrafter"/>
</dbReference>
<keyword evidence="2 8" id="KW-0436">Ligase</keyword>
<evidence type="ECO:0000313" key="9">
    <source>
        <dbReference type="Proteomes" id="UP000289340"/>
    </source>
</evidence>
<gene>
    <name evidence="8" type="ORF">D0Y65_022383</name>
</gene>
<dbReference type="InterPro" id="IPR000873">
    <property type="entry name" value="AMP-dep_synth/lig_dom"/>
</dbReference>
<dbReference type="Pfam" id="PF13193">
    <property type="entry name" value="AMP-binding_C"/>
    <property type="match status" value="1"/>
</dbReference>
<comment type="similarity">
    <text evidence="1">Belongs to the ATP-dependent AMP-binding enzyme family.</text>
</comment>
<dbReference type="GO" id="GO:0005524">
    <property type="term" value="F:ATP binding"/>
    <property type="evidence" value="ECO:0007669"/>
    <property type="project" value="UniProtKB-KW"/>
</dbReference>
<accession>A0A445JND2</accession>
<dbReference type="Proteomes" id="UP000289340">
    <property type="component" value="Chromosome 8"/>
</dbReference>
<keyword evidence="5" id="KW-0472">Membrane</keyword>
<feature type="domain" description="AMP-binding enzyme C-terminal" evidence="7">
    <location>
        <begin position="468"/>
        <end position="543"/>
    </location>
</feature>
<dbReference type="CDD" id="cd05904">
    <property type="entry name" value="4CL"/>
    <property type="match status" value="1"/>
</dbReference>
<keyword evidence="4" id="KW-0067">ATP-binding</keyword>
<dbReference type="GO" id="GO:0046949">
    <property type="term" value="P:fatty-acyl-CoA biosynthetic process"/>
    <property type="evidence" value="ECO:0007669"/>
    <property type="project" value="TreeGrafter"/>
</dbReference>
<evidence type="ECO:0000259" key="6">
    <source>
        <dbReference type="Pfam" id="PF00501"/>
    </source>
</evidence>
<dbReference type="FunFam" id="3.40.50.12780:FF:000003">
    <property type="entry name" value="Long-chain-fatty-acid--CoA ligase FadD"/>
    <property type="match status" value="1"/>
</dbReference>
<evidence type="ECO:0000313" key="8">
    <source>
        <dbReference type="EMBL" id="RZB99970.1"/>
    </source>
</evidence>
<keyword evidence="5" id="KW-0812">Transmembrane</keyword>
<feature type="transmembrane region" description="Helical" evidence="5">
    <location>
        <begin position="96"/>
        <end position="123"/>
    </location>
</feature>
<dbReference type="InterPro" id="IPR020845">
    <property type="entry name" value="AMP-binding_CS"/>
</dbReference>
<dbReference type="FunFam" id="3.30.300.30:FF:000007">
    <property type="entry name" value="4-coumarate--CoA ligase 2"/>
    <property type="match status" value="1"/>
</dbReference>
<evidence type="ECO:0000259" key="7">
    <source>
        <dbReference type="Pfam" id="PF13193"/>
    </source>
</evidence>
<feature type="non-terminal residue" evidence="8">
    <location>
        <position position="1"/>
    </location>
</feature>
<organism evidence="8 9">
    <name type="scientific">Glycine soja</name>
    <name type="common">Wild soybean</name>
    <dbReference type="NCBI Taxonomy" id="3848"/>
    <lineage>
        <taxon>Eukaryota</taxon>
        <taxon>Viridiplantae</taxon>
        <taxon>Streptophyta</taxon>
        <taxon>Embryophyta</taxon>
        <taxon>Tracheophyta</taxon>
        <taxon>Spermatophyta</taxon>
        <taxon>Magnoliopsida</taxon>
        <taxon>eudicotyledons</taxon>
        <taxon>Gunneridae</taxon>
        <taxon>Pentapetalae</taxon>
        <taxon>rosids</taxon>
        <taxon>fabids</taxon>
        <taxon>Fabales</taxon>
        <taxon>Fabaceae</taxon>
        <taxon>Papilionoideae</taxon>
        <taxon>50 kb inversion clade</taxon>
        <taxon>NPAAA clade</taxon>
        <taxon>indigoferoid/millettioid clade</taxon>
        <taxon>Phaseoleae</taxon>
        <taxon>Glycine</taxon>
        <taxon>Glycine subgen. Soja</taxon>
    </lineage>
</organism>
<dbReference type="PANTHER" id="PTHR24096:SF389">
    <property type="entry name" value="4-COUMARATE--COA LIGASE-LIKE 1"/>
    <property type="match status" value="1"/>
</dbReference>
<keyword evidence="3" id="KW-0547">Nucleotide-binding</keyword>
<comment type="caution">
    <text evidence="8">The sequence shown here is derived from an EMBL/GenBank/DDBJ whole genome shotgun (WGS) entry which is preliminary data.</text>
</comment>
<reference evidence="8 9" key="1">
    <citation type="submission" date="2018-09" db="EMBL/GenBank/DDBJ databases">
        <title>A high-quality reference genome of wild soybean provides a powerful tool to mine soybean genomes.</title>
        <authorList>
            <person name="Xie M."/>
            <person name="Chung C.Y.L."/>
            <person name="Li M.-W."/>
            <person name="Wong F.-L."/>
            <person name="Chan T.-F."/>
            <person name="Lam H.-M."/>
        </authorList>
    </citation>
    <scope>NUCLEOTIDE SEQUENCE [LARGE SCALE GENOMIC DNA]</scope>
    <source>
        <strain evidence="9">cv. W05</strain>
        <tissue evidence="8">Hypocotyl of etiolated seedlings</tissue>
    </source>
</reference>
<dbReference type="InterPro" id="IPR042099">
    <property type="entry name" value="ANL_N_sf"/>
</dbReference>
<proteinExistence type="inferred from homology"/>
<sequence length="568" mass="62151">KYIQHSQLLIHTHSNMGTYVENFASEEEHVFRSQYSSVPVPDNVTLPEFVLQNAELYADKVAFVDAVTGKGVTFSEVVRGVHRFSKALRSLGLRKGLVVIVVLPNVVEYAIVALGIMAAGGVFSGANPTSHVSEIKKQAESADAKLIVTNVTNYEKVKALELPIIVLGDEVVEGAMNWNKLLEAADRAGDDLAREPIQQNDLCAMPFSSGTTGMSKGVMLTHRNLVANLCSTLFGVTKEMEGQVTTLGLIPFFHIYGITGICCATLKSKGKVVVMGRFELKTFLNALITHEVTFAPIVPPIILTLVKNPIVDEFDLRKLKLQAIMTAAAPLAPELLNAFEHKFPGVAVQEAYGLTEHSCITLTYVQKGLGSTNKNSVGFILPNLEVKFVDPDTGRSLPRNTPGELCVRSQCVMQGYYKQEDETAQTIDKNGWLHTGDIGFIDDEENVFIVDRIKELIKYKGFQVAPAELEAILLSHSSVEDAAVVPLPDEETGEIPAASVILSPGAKESEEDIMNYVASNAAHYKKVRVVHFVDAIPKSPSGKIMRRLVKEKMVEKMKTKSLTKSKNI</sequence>
<dbReference type="AlphaFoldDB" id="A0A445JND2"/>
<evidence type="ECO:0000256" key="1">
    <source>
        <dbReference type="ARBA" id="ARBA00006432"/>
    </source>
</evidence>
<dbReference type="EMBL" id="QZWG01000008">
    <property type="protein sequence ID" value="RZB99970.1"/>
    <property type="molecule type" value="Genomic_DNA"/>
</dbReference>
<evidence type="ECO:0000256" key="2">
    <source>
        <dbReference type="ARBA" id="ARBA00022598"/>
    </source>
</evidence>
<keyword evidence="5" id="KW-1133">Transmembrane helix</keyword>
<dbReference type="SUPFAM" id="SSF56801">
    <property type="entry name" value="Acetyl-CoA synthetase-like"/>
    <property type="match status" value="1"/>
</dbReference>
<feature type="domain" description="AMP-dependent synthetase/ligase" evidence="6">
    <location>
        <begin position="52"/>
        <end position="417"/>
    </location>
</feature>
<dbReference type="Pfam" id="PF00501">
    <property type="entry name" value="AMP-binding"/>
    <property type="match status" value="1"/>
</dbReference>
<evidence type="ECO:0000256" key="4">
    <source>
        <dbReference type="ARBA" id="ARBA00022840"/>
    </source>
</evidence>
<dbReference type="PANTHER" id="PTHR24096">
    <property type="entry name" value="LONG-CHAIN-FATTY-ACID--COA LIGASE"/>
    <property type="match status" value="1"/>
</dbReference>